<dbReference type="PANTHER" id="PTHR10039:SF16">
    <property type="entry name" value="GPI INOSITOL-DEACYLASE"/>
    <property type="match status" value="1"/>
</dbReference>
<feature type="repeat" description="ANK" evidence="2">
    <location>
        <begin position="865"/>
        <end position="897"/>
    </location>
</feature>
<feature type="domain" description="GPI inositol-deacylase winged helix" evidence="5">
    <location>
        <begin position="632"/>
        <end position="719"/>
    </location>
</feature>
<dbReference type="InterPro" id="IPR036770">
    <property type="entry name" value="Ankyrin_rpt-contain_sf"/>
</dbReference>
<feature type="repeat" description="ANK" evidence="2">
    <location>
        <begin position="970"/>
        <end position="1002"/>
    </location>
</feature>
<keyword evidence="1" id="KW-0677">Repeat</keyword>
<dbReference type="Pfam" id="PF24883">
    <property type="entry name" value="NPHP3_N"/>
    <property type="match status" value="1"/>
</dbReference>
<dbReference type="InterPro" id="IPR031350">
    <property type="entry name" value="Goodbye_dom"/>
</dbReference>
<accession>A0AAD4QAR6</accession>
<evidence type="ECO:0000259" key="6">
    <source>
        <dbReference type="Pfam" id="PF24883"/>
    </source>
</evidence>
<dbReference type="SUPFAM" id="SSF48403">
    <property type="entry name" value="Ankyrin repeat"/>
    <property type="match status" value="1"/>
</dbReference>
<dbReference type="AlphaFoldDB" id="A0AAD4QAR6"/>
<feature type="domain" description="Nephrocystin 3-like N-terminal" evidence="6">
    <location>
        <begin position="352"/>
        <end position="521"/>
    </location>
</feature>
<dbReference type="Pfam" id="PF12796">
    <property type="entry name" value="Ank_2"/>
    <property type="match status" value="1"/>
</dbReference>
<dbReference type="InterPro" id="IPR054471">
    <property type="entry name" value="GPIID_WHD"/>
</dbReference>
<evidence type="ECO:0000256" key="1">
    <source>
        <dbReference type="ARBA" id="ARBA00022737"/>
    </source>
</evidence>
<evidence type="ECO:0000259" key="4">
    <source>
        <dbReference type="Pfam" id="PF17109"/>
    </source>
</evidence>
<dbReference type="SUPFAM" id="SSF52540">
    <property type="entry name" value="P-loop containing nucleoside triphosphate hydrolases"/>
    <property type="match status" value="1"/>
</dbReference>
<feature type="domain" description="Fungal STAND N-terminal Goodbye" evidence="4">
    <location>
        <begin position="68"/>
        <end position="190"/>
    </location>
</feature>
<comment type="caution">
    <text evidence="7">The sequence shown here is derived from an EMBL/GenBank/DDBJ whole genome shotgun (WGS) entry which is preliminary data.</text>
</comment>
<protein>
    <recommendedName>
        <fullName evidence="9">NACHT domain-containing protein</fullName>
    </recommendedName>
</protein>
<dbReference type="Gene3D" id="1.25.40.20">
    <property type="entry name" value="Ankyrin repeat-containing domain"/>
    <property type="match status" value="2"/>
</dbReference>
<dbReference type="Proteomes" id="UP001201163">
    <property type="component" value="Unassembled WGS sequence"/>
</dbReference>
<name>A0AAD4QAR6_9AGAM</name>
<dbReference type="EMBL" id="JAKELL010000067">
    <property type="protein sequence ID" value="KAH8985141.1"/>
    <property type="molecule type" value="Genomic_DNA"/>
</dbReference>
<dbReference type="PROSITE" id="PS50297">
    <property type="entry name" value="ANK_REP_REGION"/>
    <property type="match status" value="4"/>
</dbReference>
<evidence type="ECO:0000313" key="7">
    <source>
        <dbReference type="EMBL" id="KAH8985141.1"/>
    </source>
</evidence>
<proteinExistence type="predicted"/>
<dbReference type="Pfam" id="PF13857">
    <property type="entry name" value="Ank_5"/>
    <property type="match status" value="1"/>
</dbReference>
<evidence type="ECO:0000259" key="5">
    <source>
        <dbReference type="Pfam" id="PF22939"/>
    </source>
</evidence>
<dbReference type="Pfam" id="PF17109">
    <property type="entry name" value="Goodbye"/>
    <property type="match status" value="1"/>
</dbReference>
<feature type="repeat" description="ANK" evidence="2">
    <location>
        <begin position="931"/>
        <end position="963"/>
    </location>
</feature>
<dbReference type="InterPro" id="IPR027417">
    <property type="entry name" value="P-loop_NTPase"/>
</dbReference>
<evidence type="ECO:0000256" key="3">
    <source>
        <dbReference type="SAM" id="MobiDB-lite"/>
    </source>
</evidence>
<sequence length="1034" mass="116099">MKKIKAAICRSNTRRPSRKSGAMRFKFPPSQRDLPVIPKYPPASSTSTMSQVLSTATSSTDFGTIFGAALEAYKKQTKKDIAFHPLAVQLQSCDSPNAILSVLQAQVQAFDQSQITDEKLTKWLDPTVNVLYAFSATLGEGVGLTFPPAKMIFAGIGVLLQAVKDVRASHNALVDLFGRMEYFFRRLEKYIDVRPTAAMTDIIVKIMVELISILGMVTKEIRQGRTSMPFPFDISPETDHRVVRYLKKLIGRKDVEDALQRLDQLTQEEARMAAVEALTITRDIDERVRSVENKVGSVTKDIKENGVAIQQVVNQVSDLNRNELRMKLRKWIAPPDPSVNYNTASDAHHESTAAWCTKGITLADWKTSGSLIWIHGKPGSGKSILSTVIIRDIKSLADAGSAFLAYFYFDFKDKAKQDTRALLSSLLVQLSDQSDIFCDALFSLYSAHKRGSEQPTNDSLSQCLKYMLTTSGPVPVYLILDALDECPYGSGLPSPREKLLDLLNDLVKLRHQALRLCVTSRPEFDIRTALQPLATQQVSLHDESGQALDIKIYVTDIVRSDRRMRRWRDEEKDMVIENLAEKADGMFRWVYCQLEVLRYCFPANVRRALEELPKSLDETYERILKEINNANREHSYRLLQCLTVASRPLRVEELAELLAIDLKAGVPKLNKDLRWVYQEEAVLSACSSLVTVIPHNGFRVVQFSHFSVKEFLTSDRLASSTEEVSRFYIPIEPSHMILAQACLCVLFSMDEHIEDEDNLKDSIKKVPLVRYASGYWVGHAKIGNVETHIDDALDYFFDMDKPYFRAWVRIHDIDNPQFWTPPSSRMNAMLTSASPLYYAALCGFHGLVKRLIDKHAQHVNSQVGRYGTPLHATLLNGHIEVAQLLRERGADVNALNVEKMTPLHLVSQHGRLAAARWLLECGADVNSQGVMGWTPLHSAVDCGHLEVARILLEYNAEVNAWRVDGRLSRHGETPLISASKYGRSDIVRLLLDRNADASVLDDNGNTALHSAAVEGHPEHQEVGGMDTQTLFSSC</sequence>
<dbReference type="InterPro" id="IPR002110">
    <property type="entry name" value="Ankyrin_rpt"/>
</dbReference>
<dbReference type="SMART" id="SM00248">
    <property type="entry name" value="ANK"/>
    <property type="match status" value="5"/>
</dbReference>
<dbReference type="Pfam" id="PF22939">
    <property type="entry name" value="WHD_GPIID"/>
    <property type="match status" value="1"/>
</dbReference>
<evidence type="ECO:0000313" key="8">
    <source>
        <dbReference type="Proteomes" id="UP001201163"/>
    </source>
</evidence>
<dbReference type="PANTHER" id="PTHR10039">
    <property type="entry name" value="AMELOGENIN"/>
    <property type="match status" value="1"/>
</dbReference>
<dbReference type="PRINTS" id="PR01415">
    <property type="entry name" value="ANKYRIN"/>
</dbReference>
<dbReference type="Gene3D" id="3.40.50.300">
    <property type="entry name" value="P-loop containing nucleotide triphosphate hydrolases"/>
    <property type="match status" value="1"/>
</dbReference>
<dbReference type="InterPro" id="IPR056884">
    <property type="entry name" value="NPHP3-like_N"/>
</dbReference>
<reference evidence="7" key="1">
    <citation type="submission" date="2022-01" db="EMBL/GenBank/DDBJ databases">
        <title>Comparative genomics reveals a dynamic genome evolution in the ectomycorrhizal milk-cap (Lactarius) mushrooms.</title>
        <authorList>
            <consortium name="DOE Joint Genome Institute"/>
            <person name="Lebreton A."/>
            <person name="Tang N."/>
            <person name="Kuo A."/>
            <person name="LaButti K."/>
            <person name="Drula E."/>
            <person name="Barry K."/>
            <person name="Clum A."/>
            <person name="Lipzen A."/>
            <person name="Mousain D."/>
            <person name="Ng V."/>
            <person name="Wang R."/>
            <person name="Wang X."/>
            <person name="Dai Y."/>
            <person name="Henrissat B."/>
            <person name="Grigoriev I.V."/>
            <person name="Guerin-Laguette A."/>
            <person name="Yu F."/>
            <person name="Martin F.M."/>
        </authorList>
    </citation>
    <scope>NUCLEOTIDE SEQUENCE</scope>
    <source>
        <strain evidence="7">QP</strain>
    </source>
</reference>
<dbReference type="PROSITE" id="PS50088">
    <property type="entry name" value="ANK_REPEAT"/>
    <property type="match status" value="4"/>
</dbReference>
<keyword evidence="8" id="KW-1185">Reference proteome</keyword>
<feature type="repeat" description="ANK" evidence="2">
    <location>
        <begin position="898"/>
        <end position="930"/>
    </location>
</feature>
<gene>
    <name evidence="7" type="ORF">EDB92DRAFT_1950166</name>
</gene>
<keyword evidence="2" id="KW-0040">ANK repeat</keyword>
<evidence type="ECO:0000256" key="2">
    <source>
        <dbReference type="PROSITE-ProRule" id="PRU00023"/>
    </source>
</evidence>
<organism evidence="7 8">
    <name type="scientific">Lactarius akahatsu</name>
    <dbReference type="NCBI Taxonomy" id="416441"/>
    <lineage>
        <taxon>Eukaryota</taxon>
        <taxon>Fungi</taxon>
        <taxon>Dikarya</taxon>
        <taxon>Basidiomycota</taxon>
        <taxon>Agaricomycotina</taxon>
        <taxon>Agaricomycetes</taxon>
        <taxon>Russulales</taxon>
        <taxon>Russulaceae</taxon>
        <taxon>Lactarius</taxon>
    </lineage>
</organism>
<evidence type="ECO:0008006" key="9">
    <source>
        <dbReference type="Google" id="ProtNLM"/>
    </source>
</evidence>
<feature type="region of interest" description="Disordered" evidence="3">
    <location>
        <begin position="1"/>
        <end position="22"/>
    </location>
</feature>